<evidence type="ECO:0008006" key="3">
    <source>
        <dbReference type="Google" id="ProtNLM"/>
    </source>
</evidence>
<sequence>MFKDPISLLKFEHAVIRIRSDMALRTLGCGVGWTLLEELHSFVVGWHARIEDVYVFPLLGDEVKPFSNDHMLISKYGDAVIKEKRKDWAER</sequence>
<dbReference type="eggNOG" id="arCOG06046">
    <property type="taxonomic scope" value="Archaea"/>
</dbReference>
<accession>H2C4C4</accession>
<name>H2C4C4_9CREN</name>
<dbReference type="AlphaFoldDB" id="H2C4C4"/>
<dbReference type="HOGENOM" id="CLU_2420114_0_0_2"/>
<keyword evidence="2" id="KW-1185">Reference proteome</keyword>
<proteinExistence type="predicted"/>
<dbReference type="RefSeq" id="WP_009069912.1">
    <property type="nucleotide sequence ID" value="NZ_JH597761.1"/>
</dbReference>
<evidence type="ECO:0000313" key="2">
    <source>
        <dbReference type="Proteomes" id="UP000003980"/>
    </source>
</evidence>
<dbReference type="EMBL" id="JH597761">
    <property type="protein sequence ID" value="EHP69789.1"/>
    <property type="molecule type" value="Genomic_DNA"/>
</dbReference>
<dbReference type="STRING" id="671065.MetMK1DRAFT_00002910"/>
<evidence type="ECO:0000313" key="1">
    <source>
        <dbReference type="EMBL" id="EHP69789.1"/>
    </source>
</evidence>
<gene>
    <name evidence="1" type="ORF">MetMK1DRAFT_00002910</name>
</gene>
<dbReference type="Proteomes" id="UP000003980">
    <property type="component" value="Unassembled WGS sequence"/>
</dbReference>
<organism evidence="1 2">
    <name type="scientific">Metallosphaera yellowstonensis MK1</name>
    <dbReference type="NCBI Taxonomy" id="671065"/>
    <lineage>
        <taxon>Archaea</taxon>
        <taxon>Thermoproteota</taxon>
        <taxon>Thermoprotei</taxon>
        <taxon>Sulfolobales</taxon>
        <taxon>Sulfolobaceae</taxon>
        <taxon>Metallosphaera</taxon>
    </lineage>
</organism>
<protein>
    <recommendedName>
        <fullName evidence="3">Hemerythrin-like domain-containing protein</fullName>
    </recommendedName>
</protein>
<reference evidence="1 2" key="1">
    <citation type="submission" date="2012-01" db="EMBL/GenBank/DDBJ databases">
        <title>Improved High-Quality Draft sequence of Metallosphaera yellowstonensis MK1.</title>
        <authorList>
            <consortium name="US DOE Joint Genome Institute"/>
            <person name="Lucas S."/>
            <person name="Han J."/>
            <person name="Cheng J.-F."/>
            <person name="Goodwin L."/>
            <person name="Pitluck S."/>
            <person name="Peters L."/>
            <person name="Teshima H."/>
            <person name="Detter J.C."/>
            <person name="Han C."/>
            <person name="Tapia R."/>
            <person name="Land M."/>
            <person name="Hauser L."/>
            <person name="Kyrpides N."/>
            <person name="Kozubal M."/>
            <person name="Macur R.E."/>
            <person name="Jay Z."/>
            <person name="Inskeep W."/>
            <person name="Woyke T."/>
        </authorList>
    </citation>
    <scope>NUCLEOTIDE SEQUENCE [LARGE SCALE GENOMIC DNA]</scope>
    <source>
        <strain evidence="1 2">MK1</strain>
    </source>
</reference>